<dbReference type="InterPro" id="IPR035895">
    <property type="entry name" value="HPr-like_sf"/>
</dbReference>
<gene>
    <name evidence="5" type="ORF">ACFQWB_02260</name>
</gene>
<dbReference type="EMBL" id="JBHTGQ010000002">
    <property type="protein sequence ID" value="MFC7748769.1"/>
    <property type="molecule type" value="Genomic_DNA"/>
</dbReference>
<proteinExistence type="predicted"/>
<feature type="domain" description="HPr" evidence="4">
    <location>
        <begin position="1"/>
        <end position="87"/>
    </location>
</feature>
<dbReference type="Proteomes" id="UP001596528">
    <property type="component" value="Unassembled WGS sequence"/>
</dbReference>
<dbReference type="PRINTS" id="PR00107">
    <property type="entry name" value="PHOSPHOCPHPR"/>
</dbReference>
<dbReference type="PANTHER" id="PTHR33705">
    <property type="entry name" value="PHOSPHOCARRIER PROTEIN HPR"/>
    <property type="match status" value="1"/>
</dbReference>
<protein>
    <submittedName>
        <fullName evidence="5">HPr family phosphocarrier protein</fullName>
    </submittedName>
</protein>
<evidence type="ECO:0000256" key="2">
    <source>
        <dbReference type="ARBA" id="ARBA00022490"/>
    </source>
</evidence>
<dbReference type="InterPro" id="IPR050399">
    <property type="entry name" value="HPr"/>
</dbReference>
<dbReference type="NCBIfam" id="TIGR01003">
    <property type="entry name" value="PTS_HPr_family"/>
    <property type="match status" value="1"/>
</dbReference>
<organism evidence="5 6">
    <name type="scientific">Paenibacillus thermoaerophilus</name>
    <dbReference type="NCBI Taxonomy" id="1215385"/>
    <lineage>
        <taxon>Bacteria</taxon>
        <taxon>Bacillati</taxon>
        <taxon>Bacillota</taxon>
        <taxon>Bacilli</taxon>
        <taxon>Bacillales</taxon>
        <taxon>Paenibacillaceae</taxon>
        <taxon>Paenibacillus</taxon>
    </lineage>
</organism>
<keyword evidence="3" id="KW-0598">Phosphotransferase system</keyword>
<name>A0ABW2UY40_9BACL</name>
<dbReference type="PANTHER" id="PTHR33705:SF2">
    <property type="entry name" value="PHOSPHOCARRIER PROTEIN NPR"/>
    <property type="match status" value="1"/>
</dbReference>
<dbReference type="CDD" id="cd00367">
    <property type="entry name" value="PTS-HPr_like"/>
    <property type="match status" value="1"/>
</dbReference>
<keyword evidence="2" id="KW-0963">Cytoplasm</keyword>
<dbReference type="RefSeq" id="WP_138787863.1">
    <property type="nucleotide sequence ID" value="NZ_JBHTGQ010000002.1"/>
</dbReference>
<dbReference type="Gene3D" id="3.30.1340.10">
    <property type="entry name" value="HPr-like"/>
    <property type="match status" value="1"/>
</dbReference>
<dbReference type="Pfam" id="PF00381">
    <property type="entry name" value="PTS-HPr"/>
    <property type="match status" value="1"/>
</dbReference>
<dbReference type="InterPro" id="IPR000032">
    <property type="entry name" value="HPr-like"/>
</dbReference>
<evidence type="ECO:0000313" key="5">
    <source>
        <dbReference type="EMBL" id="MFC7748769.1"/>
    </source>
</evidence>
<evidence type="ECO:0000256" key="1">
    <source>
        <dbReference type="ARBA" id="ARBA00004496"/>
    </source>
</evidence>
<evidence type="ECO:0000259" key="4">
    <source>
        <dbReference type="PROSITE" id="PS51350"/>
    </source>
</evidence>
<dbReference type="PROSITE" id="PS51350">
    <property type="entry name" value="PTS_HPR_DOM"/>
    <property type="match status" value="1"/>
</dbReference>
<sequence>MQAQFTVQNQLGIHARPARKIVQTAAAFPCDIYLEKDGKRVGAKSLVNVLTLGAKYGNVITIIAEGEREEEAVREIGAIIESPIEKVEWK</sequence>
<comment type="caution">
    <text evidence="5">The sequence shown here is derived from an EMBL/GenBank/DDBJ whole genome shotgun (WGS) entry which is preliminary data.</text>
</comment>
<dbReference type="SUPFAM" id="SSF55594">
    <property type="entry name" value="HPr-like"/>
    <property type="match status" value="1"/>
</dbReference>
<evidence type="ECO:0000256" key="3">
    <source>
        <dbReference type="ARBA" id="ARBA00022683"/>
    </source>
</evidence>
<keyword evidence="6" id="KW-1185">Reference proteome</keyword>
<evidence type="ECO:0000313" key="6">
    <source>
        <dbReference type="Proteomes" id="UP001596528"/>
    </source>
</evidence>
<accession>A0ABW2UY40</accession>
<comment type="subcellular location">
    <subcellularLocation>
        <location evidence="1">Cytoplasm</location>
    </subcellularLocation>
</comment>
<reference evidence="6" key="1">
    <citation type="journal article" date="2019" name="Int. J. Syst. Evol. Microbiol.">
        <title>The Global Catalogue of Microorganisms (GCM) 10K type strain sequencing project: providing services to taxonomists for standard genome sequencing and annotation.</title>
        <authorList>
            <consortium name="The Broad Institute Genomics Platform"/>
            <consortium name="The Broad Institute Genome Sequencing Center for Infectious Disease"/>
            <person name="Wu L."/>
            <person name="Ma J."/>
        </authorList>
    </citation>
    <scope>NUCLEOTIDE SEQUENCE [LARGE SCALE GENOMIC DNA]</scope>
    <source>
        <strain evidence="6">JCM 18657</strain>
    </source>
</reference>